<organism evidence="1 2">
    <name type="scientific">Racocetra persica</name>
    <dbReference type="NCBI Taxonomy" id="160502"/>
    <lineage>
        <taxon>Eukaryota</taxon>
        <taxon>Fungi</taxon>
        <taxon>Fungi incertae sedis</taxon>
        <taxon>Mucoromycota</taxon>
        <taxon>Glomeromycotina</taxon>
        <taxon>Glomeromycetes</taxon>
        <taxon>Diversisporales</taxon>
        <taxon>Gigasporaceae</taxon>
        <taxon>Racocetra</taxon>
    </lineage>
</organism>
<sequence>MSHSIGAEKYATWSKEELIAKLLNYETGQQTQCDSISATT</sequence>
<keyword evidence="2" id="KW-1185">Reference proteome</keyword>
<evidence type="ECO:0000313" key="2">
    <source>
        <dbReference type="Proteomes" id="UP000789920"/>
    </source>
</evidence>
<comment type="caution">
    <text evidence="1">The sequence shown here is derived from an EMBL/GenBank/DDBJ whole genome shotgun (WGS) entry which is preliminary data.</text>
</comment>
<gene>
    <name evidence="1" type="ORF">RPERSI_LOCUS26194</name>
</gene>
<reference evidence="1" key="1">
    <citation type="submission" date="2021-06" db="EMBL/GenBank/DDBJ databases">
        <authorList>
            <person name="Kallberg Y."/>
            <person name="Tangrot J."/>
            <person name="Rosling A."/>
        </authorList>
    </citation>
    <scope>NUCLEOTIDE SEQUENCE</scope>
    <source>
        <strain evidence="1">MA461A</strain>
    </source>
</reference>
<dbReference type="Proteomes" id="UP000789920">
    <property type="component" value="Unassembled WGS sequence"/>
</dbReference>
<feature type="non-terminal residue" evidence="1">
    <location>
        <position position="40"/>
    </location>
</feature>
<protein>
    <submittedName>
        <fullName evidence="1">34726_t:CDS:1</fullName>
    </submittedName>
</protein>
<accession>A0ACA9S3Z1</accession>
<dbReference type="EMBL" id="CAJVQC010088663">
    <property type="protein sequence ID" value="CAG8824243.1"/>
    <property type="molecule type" value="Genomic_DNA"/>
</dbReference>
<evidence type="ECO:0000313" key="1">
    <source>
        <dbReference type="EMBL" id="CAG8824243.1"/>
    </source>
</evidence>
<proteinExistence type="predicted"/>
<name>A0ACA9S3Z1_9GLOM</name>